<feature type="domain" description="F-box" evidence="4">
    <location>
        <begin position="1"/>
        <end position="46"/>
    </location>
</feature>
<reference evidence="5" key="1">
    <citation type="submission" date="2020-02" db="EMBL/GenBank/DDBJ databases">
        <authorList>
            <person name="Lichtner F.J."/>
        </authorList>
    </citation>
    <scope>NUCLEOTIDE SEQUENCE</scope>
    <source>
        <strain evidence="5">G10</strain>
    </source>
</reference>
<dbReference type="AlphaFoldDB" id="A0A9P5GD72"/>
<dbReference type="SUPFAM" id="SSF48403">
    <property type="entry name" value="Ankyrin repeat"/>
    <property type="match status" value="1"/>
</dbReference>
<evidence type="ECO:0000313" key="5">
    <source>
        <dbReference type="EMBL" id="KAF7515518.1"/>
    </source>
</evidence>
<dbReference type="Pfam" id="PF00023">
    <property type="entry name" value="Ank"/>
    <property type="match status" value="1"/>
</dbReference>
<name>A0A9P5GD72_PENCR</name>
<accession>A0A9P5GD72</accession>
<keyword evidence="2 3" id="KW-0040">ANK repeat</keyword>
<evidence type="ECO:0000256" key="1">
    <source>
        <dbReference type="ARBA" id="ARBA00022737"/>
    </source>
</evidence>
<dbReference type="SMART" id="SM00256">
    <property type="entry name" value="FBOX"/>
    <property type="match status" value="1"/>
</dbReference>
<dbReference type="Gene3D" id="1.20.1280.50">
    <property type="match status" value="1"/>
</dbReference>
<dbReference type="Gene3D" id="1.25.40.20">
    <property type="entry name" value="Ankyrin repeat-containing domain"/>
    <property type="match status" value="2"/>
</dbReference>
<feature type="repeat" description="ANK" evidence="3">
    <location>
        <begin position="190"/>
        <end position="226"/>
    </location>
</feature>
<organism evidence="5 6">
    <name type="scientific">Penicillium crustosum</name>
    <name type="common">Blue mold fungus</name>
    <dbReference type="NCBI Taxonomy" id="36656"/>
    <lineage>
        <taxon>Eukaryota</taxon>
        <taxon>Fungi</taxon>
        <taxon>Dikarya</taxon>
        <taxon>Ascomycota</taxon>
        <taxon>Pezizomycotina</taxon>
        <taxon>Eurotiomycetes</taxon>
        <taxon>Eurotiomycetidae</taxon>
        <taxon>Eurotiales</taxon>
        <taxon>Aspergillaceae</taxon>
        <taxon>Penicillium</taxon>
    </lineage>
</organism>
<dbReference type="OrthoDB" id="366390at2759"/>
<protein>
    <recommendedName>
        <fullName evidence="4">F-box domain-containing protein</fullName>
    </recommendedName>
</protein>
<dbReference type="SMART" id="SM00248">
    <property type="entry name" value="ANK"/>
    <property type="match status" value="7"/>
</dbReference>
<dbReference type="Proteomes" id="UP000701341">
    <property type="component" value="Unassembled WGS sequence"/>
</dbReference>
<keyword evidence="6" id="KW-1185">Reference proteome</keyword>
<comment type="caution">
    <text evidence="5">The sequence shown here is derived from an EMBL/GenBank/DDBJ whole genome shotgun (WGS) entry which is preliminary data.</text>
</comment>
<dbReference type="InterPro" id="IPR036770">
    <property type="entry name" value="Ankyrin_rpt-contain_sf"/>
</dbReference>
<dbReference type="InterPro" id="IPR001810">
    <property type="entry name" value="F-box_dom"/>
</dbReference>
<evidence type="ECO:0000256" key="2">
    <source>
        <dbReference type="ARBA" id="ARBA00023043"/>
    </source>
</evidence>
<dbReference type="InterPro" id="IPR036047">
    <property type="entry name" value="F-box-like_dom_sf"/>
</dbReference>
<evidence type="ECO:0000313" key="6">
    <source>
        <dbReference type="Proteomes" id="UP000701341"/>
    </source>
</evidence>
<gene>
    <name evidence="5" type="ORF">PCG10_003173</name>
</gene>
<dbReference type="Pfam" id="PF12937">
    <property type="entry name" value="F-box-like"/>
    <property type="match status" value="1"/>
</dbReference>
<keyword evidence="1" id="KW-0677">Repeat</keyword>
<dbReference type="EMBL" id="JAAOZQ010000174">
    <property type="protein sequence ID" value="KAF7515518.1"/>
    <property type="molecule type" value="Genomic_DNA"/>
</dbReference>
<dbReference type="PROSITE" id="PS50088">
    <property type="entry name" value="ANK_REPEAT"/>
    <property type="match status" value="1"/>
</dbReference>
<dbReference type="Pfam" id="PF12796">
    <property type="entry name" value="Ank_2"/>
    <property type="match status" value="2"/>
</dbReference>
<dbReference type="InterPro" id="IPR002110">
    <property type="entry name" value="Ankyrin_rpt"/>
</dbReference>
<sequence length="416" mass="46556">MTTLSELPNEMLLEISGHLDYPDLNAFTQVSRHFHALSNGGLYKTIAKDSPGKAIAWAAEKRKEASARKLLQMCSLKVLDDIVFEGQEPIVIAASNGHTNLVGLFLPYCIQHDTDKEGEYLFKRALTVAISEKHIAVVKLLLEHKTDFKINHEDIYAAIPLCKAVEMGYVSIVKLLLEHNYCNLDTYDPDGMTPLALAAATKASPENLEIAQLLVGAGADLYKDDKLLLKAAKSDNLPVVRLLLANNLCWRRLECSEVLREFSRPRRKNHEMGSLLLSWIDVDRILQVSNIQRCYLLRGAIANRLDDLLEKILDKSAVLDEDNKENRIGIYLCPLSLAVCYGRPRAVKLLLDHGADPSGEGDCRPVQFALERGKDTTARLLFDKGAIFDPEKCCGSAEYCQLMKLRMARVQRKPID</sequence>
<evidence type="ECO:0000259" key="4">
    <source>
        <dbReference type="PROSITE" id="PS50181"/>
    </source>
</evidence>
<dbReference type="PANTHER" id="PTHR24198:SF165">
    <property type="entry name" value="ANKYRIN REPEAT-CONTAINING PROTEIN-RELATED"/>
    <property type="match status" value="1"/>
</dbReference>
<evidence type="ECO:0000256" key="3">
    <source>
        <dbReference type="PROSITE-ProRule" id="PRU00023"/>
    </source>
</evidence>
<proteinExistence type="predicted"/>
<dbReference type="PROSITE" id="PS50181">
    <property type="entry name" value="FBOX"/>
    <property type="match status" value="1"/>
</dbReference>
<dbReference type="SUPFAM" id="SSF81383">
    <property type="entry name" value="F-box domain"/>
    <property type="match status" value="1"/>
</dbReference>
<dbReference type="PANTHER" id="PTHR24198">
    <property type="entry name" value="ANKYRIN REPEAT AND PROTEIN KINASE DOMAIN-CONTAINING PROTEIN"/>
    <property type="match status" value="1"/>
</dbReference>